<evidence type="ECO:0000256" key="5">
    <source>
        <dbReference type="ARBA" id="ARBA00022692"/>
    </source>
</evidence>
<comment type="similarity">
    <text evidence="11 12">Belongs to the TonB-dependent receptor family.</text>
</comment>
<evidence type="ECO:0000256" key="10">
    <source>
        <dbReference type="ARBA" id="ARBA00023237"/>
    </source>
</evidence>
<sequence>MAYRDVWVLPVLALLYPGVGSALAAEQAPQIMFDVPAGPAAVGLNELARAGGLHLSYPYDWLSGRRLPAIRGRLTALDALEQAAKALELRIEKQVGNAVILSPTPASARPAAHRTITQANAAILPAIVVTAEKRPAAAQRTALALSVLDAAQLAERSILTPTDLSGHVPNMHVGQANNETVISIRGVSSAGITPAADTSVAFHLDGVYLPRPSGAGSLLFDVDRVEVLRGPQGTLYGRNATAGTINIITAKPRFIPEAAAELTIGSQQRLTARGMINLPLVEDRLALRIAMINHQQDGYTHNQGIGQPDVNDADQMAGRALLLALPTDYLRLLLSADYYHRGGAGSGQVLIGRKDTDFLGLGAAQPFRLATNTTPSVDNALYGIQGQVDWTPGDVTLTSLTAWRADNADNTTDQDGDAVNTRTLRFYNYNRSFSQELRLSGHTDGLGDWITGAYHFQERNNDNLDQFTDLARTQGVILRRPRRQARSDALFANLRQGWTDDVTATLGLRQSWDHKESPEGVTRTLGETTNSFKPDHADWRKTTWKAGLEWQADHGRLFYAHIGNGYKAGGFSSNQIYAPETLMAHEAGAKMDWSRLRLNLSGFRYDFRDLQVNSSAPDSDGVVRTRTSNAGQSTVWGLEAEGLLLPAPGWQVETTLSYLSATFDRYPVAGDPVFRTQQDLSGRRLPRAPRWTGYLAADRTWSLDNGGNLSLRGEARYMSRIFFSPFNDIPIMVADRLYNPYRLASQGAITVMAARLRYSTRDDSYAELSVDNLTDRAVMMSATFGMEGEILAGYSAPRRFGLRFGAKF</sequence>
<keyword evidence="9 11" id="KW-0472">Membrane</keyword>
<name>A0A2K9NJE0_9PROT</name>
<keyword evidence="10 11" id="KW-0998">Cell outer membrane</keyword>
<dbReference type="InterPro" id="IPR012910">
    <property type="entry name" value="Plug_dom"/>
</dbReference>
<dbReference type="RefSeq" id="WP_102113973.1">
    <property type="nucleotide sequence ID" value="NZ_BMGN01000007.1"/>
</dbReference>
<dbReference type="SUPFAM" id="SSF56935">
    <property type="entry name" value="Porins"/>
    <property type="match status" value="1"/>
</dbReference>
<dbReference type="EMBL" id="CP025612">
    <property type="protein sequence ID" value="AUN32435.1"/>
    <property type="molecule type" value="Genomic_DNA"/>
</dbReference>
<dbReference type="Pfam" id="PF07715">
    <property type="entry name" value="Plug"/>
    <property type="match status" value="1"/>
</dbReference>
<comment type="subcellular location">
    <subcellularLocation>
        <location evidence="1 11">Cell outer membrane</location>
        <topology evidence="1 11">Multi-pass membrane protein</topology>
    </subcellularLocation>
</comment>
<dbReference type="InterPro" id="IPR000531">
    <property type="entry name" value="Beta-barrel_TonB"/>
</dbReference>
<evidence type="ECO:0000313" key="14">
    <source>
        <dbReference type="Proteomes" id="UP000234752"/>
    </source>
</evidence>
<proteinExistence type="inferred from homology"/>
<protein>
    <submittedName>
        <fullName evidence="13">Uncharacterized protein</fullName>
    </submittedName>
</protein>
<dbReference type="Gene3D" id="3.55.50.30">
    <property type="match status" value="1"/>
</dbReference>
<keyword evidence="6" id="KW-0408">Iron</keyword>
<dbReference type="GO" id="GO:0009279">
    <property type="term" value="C:cell outer membrane"/>
    <property type="evidence" value="ECO:0007669"/>
    <property type="project" value="UniProtKB-SubCell"/>
</dbReference>
<evidence type="ECO:0000256" key="12">
    <source>
        <dbReference type="RuleBase" id="RU003357"/>
    </source>
</evidence>
<dbReference type="PANTHER" id="PTHR32552">
    <property type="entry name" value="FERRICHROME IRON RECEPTOR-RELATED"/>
    <property type="match status" value="1"/>
</dbReference>
<evidence type="ECO:0000313" key="13">
    <source>
        <dbReference type="EMBL" id="AUN32435.1"/>
    </source>
</evidence>
<dbReference type="PANTHER" id="PTHR32552:SF81">
    <property type="entry name" value="TONB-DEPENDENT OUTER MEMBRANE RECEPTOR"/>
    <property type="match status" value="1"/>
</dbReference>
<keyword evidence="14" id="KW-1185">Reference proteome</keyword>
<evidence type="ECO:0000256" key="2">
    <source>
        <dbReference type="ARBA" id="ARBA00022448"/>
    </source>
</evidence>
<dbReference type="Proteomes" id="UP000234752">
    <property type="component" value="Chromosome eg_2"/>
</dbReference>
<keyword evidence="8 12" id="KW-0798">TonB box</keyword>
<evidence type="ECO:0000256" key="9">
    <source>
        <dbReference type="ARBA" id="ARBA00023136"/>
    </source>
</evidence>
<evidence type="ECO:0000256" key="3">
    <source>
        <dbReference type="ARBA" id="ARBA00022452"/>
    </source>
</evidence>
<dbReference type="PROSITE" id="PS52016">
    <property type="entry name" value="TONB_DEPENDENT_REC_3"/>
    <property type="match status" value="1"/>
</dbReference>
<evidence type="ECO:0000256" key="6">
    <source>
        <dbReference type="ARBA" id="ARBA00023004"/>
    </source>
</evidence>
<evidence type="ECO:0000256" key="8">
    <source>
        <dbReference type="ARBA" id="ARBA00023077"/>
    </source>
</evidence>
<keyword evidence="3 11" id="KW-1134">Transmembrane beta strand</keyword>
<organism evidence="13 14">
    <name type="scientific">Niveispirillum cyanobacteriorum</name>
    <dbReference type="NCBI Taxonomy" id="1612173"/>
    <lineage>
        <taxon>Bacteria</taxon>
        <taxon>Pseudomonadati</taxon>
        <taxon>Pseudomonadota</taxon>
        <taxon>Alphaproteobacteria</taxon>
        <taxon>Rhodospirillales</taxon>
        <taxon>Azospirillaceae</taxon>
        <taxon>Niveispirillum</taxon>
    </lineage>
</organism>
<evidence type="ECO:0000256" key="11">
    <source>
        <dbReference type="PROSITE-ProRule" id="PRU01360"/>
    </source>
</evidence>
<reference evidence="13 14" key="1">
    <citation type="submission" date="2017-12" db="EMBL/GenBank/DDBJ databases">
        <title>Genomes of bacteria within cyanobacterial aggregates.</title>
        <authorList>
            <person name="Cai H."/>
        </authorList>
    </citation>
    <scope>NUCLEOTIDE SEQUENCE [LARGE SCALE GENOMIC DNA]</scope>
    <source>
        <strain evidence="13 14">TH16</strain>
    </source>
</reference>
<dbReference type="GO" id="GO:0006826">
    <property type="term" value="P:iron ion transport"/>
    <property type="evidence" value="ECO:0007669"/>
    <property type="project" value="UniProtKB-KW"/>
</dbReference>
<dbReference type="InterPro" id="IPR036942">
    <property type="entry name" value="Beta-barrel_TonB_sf"/>
</dbReference>
<dbReference type="InterPro" id="IPR039426">
    <property type="entry name" value="TonB-dep_rcpt-like"/>
</dbReference>
<accession>A0A2K9NJE0</accession>
<keyword evidence="5 11" id="KW-0812">Transmembrane</keyword>
<gene>
    <name evidence="13" type="ORF">C0V82_18885</name>
</gene>
<dbReference type="OrthoDB" id="7455607at2"/>
<dbReference type="AlphaFoldDB" id="A0A2K9NJE0"/>
<keyword evidence="2 11" id="KW-0813">Transport</keyword>
<keyword evidence="4" id="KW-0410">Iron transport</keyword>
<evidence type="ECO:0000256" key="1">
    <source>
        <dbReference type="ARBA" id="ARBA00004571"/>
    </source>
</evidence>
<keyword evidence="7" id="KW-0406">Ion transport</keyword>
<dbReference type="KEGG" id="ncb:C0V82_18885"/>
<evidence type="ECO:0000256" key="7">
    <source>
        <dbReference type="ARBA" id="ARBA00023065"/>
    </source>
</evidence>
<evidence type="ECO:0000256" key="4">
    <source>
        <dbReference type="ARBA" id="ARBA00022496"/>
    </source>
</evidence>
<dbReference type="Gene3D" id="2.40.170.20">
    <property type="entry name" value="TonB-dependent receptor, beta-barrel domain"/>
    <property type="match status" value="1"/>
</dbReference>
<dbReference type="Pfam" id="PF00593">
    <property type="entry name" value="TonB_dep_Rec_b-barrel"/>
    <property type="match status" value="1"/>
</dbReference>